<gene>
    <name evidence="2" type="ORF">K9S39_29785</name>
</gene>
<reference evidence="2" key="1">
    <citation type="submission" date="2021-10" db="EMBL/GenBank/DDBJ databases">
        <title>Streptomyces nigrumlapis sp.nov.,an antimicrobial producing actinobacterium isolated from Black Gobi rocks.</title>
        <authorList>
            <person name="Wen Y."/>
            <person name="Zhang W."/>
            <person name="Liu X.G."/>
        </authorList>
    </citation>
    <scope>NUCLEOTIDE SEQUENCE</scope>
    <source>
        <strain evidence="2">ST13-2-2</strain>
    </source>
</reference>
<sequence>MAACSIRRSGGRSVCCGFSVLSFAGPGAMDVAYIQVPRRPPWLEDGEGAAEHDELFEGIAQQARSESDSRAFIRHLSQGL</sequence>
<name>A0ABY4MFI2_9ACTN</name>
<dbReference type="Pfam" id="PF19054">
    <property type="entry name" value="DUF5753"/>
    <property type="match status" value="1"/>
</dbReference>
<dbReference type="EMBL" id="CP086322">
    <property type="protein sequence ID" value="UQA95489.1"/>
    <property type="molecule type" value="Genomic_DNA"/>
</dbReference>
<protein>
    <submittedName>
        <fullName evidence="2">Scr1 family TA system antitoxin-like transcriptional regulator</fullName>
    </submittedName>
</protein>
<dbReference type="RefSeq" id="WP_406708038.1">
    <property type="nucleotide sequence ID" value="NZ_CP086322.1"/>
</dbReference>
<dbReference type="Proteomes" id="UP000830115">
    <property type="component" value="Chromosome"/>
</dbReference>
<accession>A0ABY4MFI2</accession>
<proteinExistence type="predicted"/>
<keyword evidence="3" id="KW-1185">Reference proteome</keyword>
<evidence type="ECO:0000259" key="1">
    <source>
        <dbReference type="Pfam" id="PF19054"/>
    </source>
</evidence>
<dbReference type="InterPro" id="IPR043917">
    <property type="entry name" value="DUF5753"/>
</dbReference>
<feature type="domain" description="DUF5753" evidence="1">
    <location>
        <begin position="12"/>
        <end position="75"/>
    </location>
</feature>
<evidence type="ECO:0000313" key="3">
    <source>
        <dbReference type="Proteomes" id="UP000830115"/>
    </source>
</evidence>
<evidence type="ECO:0000313" key="2">
    <source>
        <dbReference type="EMBL" id="UQA95489.1"/>
    </source>
</evidence>
<organism evidence="2 3">
    <name type="scientific">Streptomyces halobius</name>
    <dbReference type="NCBI Taxonomy" id="2879846"/>
    <lineage>
        <taxon>Bacteria</taxon>
        <taxon>Bacillati</taxon>
        <taxon>Actinomycetota</taxon>
        <taxon>Actinomycetes</taxon>
        <taxon>Kitasatosporales</taxon>
        <taxon>Streptomycetaceae</taxon>
        <taxon>Streptomyces</taxon>
    </lineage>
</organism>